<reference evidence="1 2" key="1">
    <citation type="submission" date="2021-01" db="EMBL/GenBank/DDBJ databases">
        <title>Genome public.</title>
        <authorList>
            <person name="Liu C."/>
            <person name="Sun Q."/>
        </authorList>
    </citation>
    <scope>NUCLEOTIDE SEQUENCE [LARGE SCALE GENOMIC DNA]</scope>
    <source>
        <strain evidence="1 2">JC656</strain>
    </source>
</reference>
<evidence type="ECO:0000313" key="2">
    <source>
        <dbReference type="Proteomes" id="UP000639051"/>
    </source>
</evidence>
<keyword evidence="2" id="KW-1185">Reference proteome</keyword>
<dbReference type="Proteomes" id="UP000639051">
    <property type="component" value="Unassembled WGS sequence"/>
</dbReference>
<gene>
    <name evidence="1" type="ORF">JJE72_17210</name>
</gene>
<organism evidence="1 2">
    <name type="scientific">Sinomonas cellulolyticus</name>
    <dbReference type="NCBI Taxonomy" id="2801916"/>
    <lineage>
        <taxon>Bacteria</taxon>
        <taxon>Bacillati</taxon>
        <taxon>Actinomycetota</taxon>
        <taxon>Actinomycetes</taxon>
        <taxon>Micrococcales</taxon>
        <taxon>Micrococcaceae</taxon>
        <taxon>Sinomonas</taxon>
    </lineage>
</organism>
<evidence type="ECO:0000313" key="1">
    <source>
        <dbReference type="EMBL" id="MBL0707235.1"/>
    </source>
</evidence>
<sequence length="114" mass="11820">MVFPPRIDILYIEGCPHWREALELTRSAARLAGAAEVDVIAVEVSSPEQALRLGFAGSPTILVDGVDPFAGAATGNLACRLFRTPHGPSGLPDSVQLAQAIRAAMAGRAGTPTA</sequence>
<comment type="caution">
    <text evidence="1">The sequence shown here is derived from an EMBL/GenBank/DDBJ whole genome shotgun (WGS) entry which is preliminary data.</text>
</comment>
<proteinExistence type="predicted"/>
<accession>A0ABS1K6C7</accession>
<name>A0ABS1K6C7_9MICC</name>
<dbReference type="EMBL" id="JAERRC010000046">
    <property type="protein sequence ID" value="MBL0707235.1"/>
    <property type="molecule type" value="Genomic_DNA"/>
</dbReference>
<dbReference type="RefSeq" id="WP_189693683.1">
    <property type="nucleotide sequence ID" value="NZ_BNCM01000006.1"/>
</dbReference>
<protein>
    <submittedName>
        <fullName evidence="1">Thioredoxin family protein</fullName>
    </submittedName>
</protein>